<evidence type="ECO:0000313" key="1">
    <source>
        <dbReference type="EMBL" id="MBA0626702.1"/>
    </source>
</evidence>
<sequence>MRMVQIKCLFRLLQLRFITNVAFILASWKVTRKEK</sequence>
<protein>
    <submittedName>
        <fullName evidence="1">Uncharacterized protein</fullName>
    </submittedName>
</protein>
<comment type="caution">
    <text evidence="1">The sequence shown here is derived from an EMBL/GenBank/DDBJ whole genome shotgun (WGS) entry which is preliminary data.</text>
</comment>
<organism evidence="1 2">
    <name type="scientific">Gossypium davidsonii</name>
    <name type="common">Davidson's cotton</name>
    <name type="synonym">Gossypium klotzschianum subsp. davidsonii</name>
    <dbReference type="NCBI Taxonomy" id="34287"/>
    <lineage>
        <taxon>Eukaryota</taxon>
        <taxon>Viridiplantae</taxon>
        <taxon>Streptophyta</taxon>
        <taxon>Embryophyta</taxon>
        <taxon>Tracheophyta</taxon>
        <taxon>Spermatophyta</taxon>
        <taxon>Magnoliopsida</taxon>
        <taxon>eudicotyledons</taxon>
        <taxon>Gunneridae</taxon>
        <taxon>Pentapetalae</taxon>
        <taxon>rosids</taxon>
        <taxon>malvids</taxon>
        <taxon>Malvales</taxon>
        <taxon>Malvaceae</taxon>
        <taxon>Malvoideae</taxon>
        <taxon>Gossypium</taxon>
    </lineage>
</organism>
<keyword evidence="2" id="KW-1185">Reference proteome</keyword>
<evidence type="ECO:0000313" key="2">
    <source>
        <dbReference type="Proteomes" id="UP000593561"/>
    </source>
</evidence>
<name>A0A7J8SMF4_GOSDV</name>
<dbReference type="EMBL" id="JABFAC010000010">
    <property type="protein sequence ID" value="MBA0626702.1"/>
    <property type="molecule type" value="Genomic_DNA"/>
</dbReference>
<gene>
    <name evidence="1" type="ORF">Godav_004323</name>
</gene>
<reference evidence="1 2" key="1">
    <citation type="journal article" date="2019" name="Genome Biol. Evol.">
        <title>Insights into the evolution of the New World diploid cottons (Gossypium, subgenus Houzingenia) based on genome sequencing.</title>
        <authorList>
            <person name="Grover C.E."/>
            <person name="Arick M.A. 2nd"/>
            <person name="Thrash A."/>
            <person name="Conover J.L."/>
            <person name="Sanders W.S."/>
            <person name="Peterson D.G."/>
            <person name="Frelichowski J.E."/>
            <person name="Scheffler J.A."/>
            <person name="Scheffler B.E."/>
            <person name="Wendel J.F."/>
        </authorList>
    </citation>
    <scope>NUCLEOTIDE SEQUENCE [LARGE SCALE GENOMIC DNA]</scope>
    <source>
        <strain evidence="1">27</strain>
        <tissue evidence="1">Leaf</tissue>
    </source>
</reference>
<dbReference type="AlphaFoldDB" id="A0A7J8SMF4"/>
<accession>A0A7J8SMF4</accession>
<proteinExistence type="predicted"/>
<dbReference type="Proteomes" id="UP000593561">
    <property type="component" value="Unassembled WGS sequence"/>
</dbReference>